<evidence type="ECO:0000256" key="2">
    <source>
        <dbReference type="SAM" id="SignalP"/>
    </source>
</evidence>
<evidence type="ECO:0000313" key="4">
    <source>
        <dbReference type="Proteomes" id="UP000318709"/>
    </source>
</evidence>
<gene>
    <name evidence="3" type="ORF">E3E12_04260</name>
</gene>
<feature type="chain" id="PRO_5021366871" evidence="2">
    <location>
        <begin position="26"/>
        <end position="296"/>
    </location>
</feature>
<keyword evidence="2" id="KW-0732">Signal</keyword>
<keyword evidence="4" id="KW-1185">Reference proteome</keyword>
<dbReference type="OrthoDB" id="494465at2"/>
<proteinExistence type="predicted"/>
<feature type="compositionally biased region" description="Low complexity" evidence="1">
    <location>
        <begin position="87"/>
        <end position="100"/>
    </location>
</feature>
<organism evidence="3 4">
    <name type="scientific">Formicincola oecophyllae</name>
    <dbReference type="NCBI Taxonomy" id="2558361"/>
    <lineage>
        <taxon>Bacteria</taxon>
        <taxon>Pseudomonadati</taxon>
        <taxon>Pseudomonadota</taxon>
        <taxon>Alphaproteobacteria</taxon>
        <taxon>Acetobacterales</taxon>
        <taxon>Acetobacteraceae</taxon>
        <taxon>Formicincola</taxon>
    </lineage>
</organism>
<evidence type="ECO:0000313" key="3">
    <source>
        <dbReference type="EMBL" id="QDH13538.1"/>
    </source>
</evidence>
<dbReference type="Proteomes" id="UP000318709">
    <property type="component" value="Chromosome"/>
</dbReference>
<evidence type="ECO:0000256" key="1">
    <source>
        <dbReference type="SAM" id="MobiDB-lite"/>
    </source>
</evidence>
<protein>
    <submittedName>
        <fullName evidence="3">Uncharacterized protein</fullName>
    </submittedName>
</protein>
<sequence length="296" mass="31093">MKVPAWRMGVSALMVAVVATPQAWAANGPDDNAQHTAALVAQLEAATTHDPHLRSLALEAIRANRPLALPKPAPSLDQEMEDLSGGAATAASTAPAAALPVPTPTQPQGVYPARGVMFVLKGSPDKLAYAVSALHSEGRGLLNGDQTVSSWASSHDVRAYMVHAFHTSNLKGVPQPVQDVSRSPYIMAATVQGDDVRTRTGHAESILHMSWSREGDTTPSGQKINILLNGSLVTGFNGRPVSEDHDDIKIQAPITVNADLATTVNAGPAHVGLAVMPFPSSNPDSRFEAVVLADHR</sequence>
<feature type="signal peptide" evidence="2">
    <location>
        <begin position="1"/>
        <end position="25"/>
    </location>
</feature>
<dbReference type="RefSeq" id="WP_149498258.1">
    <property type="nucleotide sequence ID" value="NZ_CP038231.1"/>
</dbReference>
<feature type="region of interest" description="Disordered" evidence="1">
    <location>
        <begin position="69"/>
        <end position="101"/>
    </location>
</feature>
<accession>A0A4Y6UAD3</accession>
<dbReference type="AlphaFoldDB" id="A0A4Y6UAD3"/>
<dbReference type="KEGG" id="swf:E3E12_04260"/>
<dbReference type="EMBL" id="CP038231">
    <property type="protein sequence ID" value="QDH13538.1"/>
    <property type="molecule type" value="Genomic_DNA"/>
</dbReference>
<name>A0A4Y6UAD3_9PROT</name>
<reference evidence="3 4" key="1">
    <citation type="submission" date="2019-03" db="EMBL/GenBank/DDBJ databases">
        <title>The complete genome sequence of Swingsia_sp. F3b2 LMG30590(T).</title>
        <authorList>
            <person name="Chua K.-O."/>
            <person name="Chan K.-G."/>
            <person name="See-Too W.-S."/>
        </authorList>
    </citation>
    <scope>NUCLEOTIDE SEQUENCE [LARGE SCALE GENOMIC DNA]</scope>
    <source>
        <strain evidence="3 4">F3b2</strain>
    </source>
</reference>